<dbReference type="InterPro" id="IPR005594">
    <property type="entry name" value="YadA_C"/>
</dbReference>
<dbReference type="SUPFAM" id="SSF54523">
    <property type="entry name" value="Pili subunits"/>
    <property type="match status" value="1"/>
</dbReference>
<keyword evidence="6" id="KW-0812">Transmembrane</keyword>
<feature type="domain" description="Trimeric autotransporter adhesin YadA-like C-terminal membrane anchor" evidence="12">
    <location>
        <begin position="424"/>
        <end position="481"/>
    </location>
</feature>
<evidence type="ECO:0000256" key="10">
    <source>
        <dbReference type="ARBA" id="ARBA00023237"/>
    </source>
</evidence>
<reference evidence="14 15" key="1">
    <citation type="submission" date="2022-06" db="EMBL/GenBank/DDBJ databases">
        <title>Mesorhizobium sp. strain RP14 Genome sequencing and assembly.</title>
        <authorList>
            <person name="Kim I."/>
        </authorList>
    </citation>
    <scope>NUCLEOTIDE SEQUENCE [LARGE SCALE GENOMIC DNA]</scope>
    <source>
        <strain evidence="15">RP14(2022)</strain>
    </source>
</reference>
<dbReference type="RefSeq" id="WP_252820485.1">
    <property type="nucleotide sequence ID" value="NZ_JAMXQS010000007.1"/>
</dbReference>
<evidence type="ECO:0000313" key="15">
    <source>
        <dbReference type="Proteomes" id="UP001205906"/>
    </source>
</evidence>
<comment type="similarity">
    <text evidence="3">Belongs to the autotransporter-2 (AT-2) (TC 1.B.40) family.</text>
</comment>
<proteinExistence type="inferred from homology"/>
<dbReference type="InterPro" id="IPR008635">
    <property type="entry name" value="Coiled_stalk_dom"/>
</dbReference>
<evidence type="ECO:0000256" key="7">
    <source>
        <dbReference type="ARBA" id="ARBA00022729"/>
    </source>
</evidence>
<evidence type="ECO:0000313" key="14">
    <source>
        <dbReference type="EMBL" id="MCO6051184.1"/>
    </source>
</evidence>
<protein>
    <submittedName>
        <fullName evidence="14">YadA-like family protein</fullName>
    </submittedName>
</protein>
<dbReference type="Proteomes" id="UP001205906">
    <property type="component" value="Unassembled WGS sequence"/>
</dbReference>
<evidence type="ECO:0000259" key="13">
    <source>
        <dbReference type="Pfam" id="PF05662"/>
    </source>
</evidence>
<dbReference type="Pfam" id="PF05662">
    <property type="entry name" value="YadA_stalk"/>
    <property type="match status" value="3"/>
</dbReference>
<comment type="caution">
    <text evidence="14">The sequence shown here is derived from an EMBL/GenBank/DDBJ whole genome shotgun (WGS) entry which is preliminary data.</text>
</comment>
<feature type="domain" description="Trimeric autotransporter adhesin YadA-like stalk" evidence="13">
    <location>
        <begin position="246"/>
        <end position="270"/>
    </location>
</feature>
<evidence type="ECO:0000256" key="2">
    <source>
        <dbReference type="ARBA" id="ARBA00004442"/>
    </source>
</evidence>
<keyword evidence="9" id="KW-0472">Membrane</keyword>
<dbReference type="SUPFAM" id="SSF101967">
    <property type="entry name" value="Adhesin YadA, collagen-binding domain"/>
    <property type="match status" value="1"/>
</dbReference>
<evidence type="ECO:0000256" key="9">
    <source>
        <dbReference type="ARBA" id="ARBA00023136"/>
    </source>
</evidence>
<evidence type="ECO:0000256" key="6">
    <source>
        <dbReference type="ARBA" id="ARBA00022692"/>
    </source>
</evidence>
<keyword evidence="4" id="KW-0813">Transport</keyword>
<dbReference type="Gene3D" id="3.30.1300.30">
    <property type="entry name" value="GSPII I/J protein-like"/>
    <property type="match status" value="1"/>
</dbReference>
<feature type="domain" description="Trimeric autotransporter adhesin YadA-like stalk" evidence="13">
    <location>
        <begin position="295"/>
        <end position="326"/>
    </location>
</feature>
<evidence type="ECO:0000256" key="1">
    <source>
        <dbReference type="ARBA" id="ARBA00004241"/>
    </source>
</evidence>
<evidence type="ECO:0000259" key="12">
    <source>
        <dbReference type="Pfam" id="PF03895"/>
    </source>
</evidence>
<sequence>MQLTKRKLLWAASVAAIGWASSAEAQTALVSACSGVSLSRSVVTDILRPVVTDVIAPTQSAVNGLLGSTVLGTLLGTLPQPVSVDAAGVLSNAASGQPISLSALTTSGAVIAPSDECITTADGVQLDTEAGIAIGGNRISGLGTNGATASAADLDAVALGNGASTATGATGALALGTGAEVGLNAAGAVAIGRGANATAANSVALGAGSATNASLAAAAYNPGTTPLAGGTAVGEVSIGATGAERRLTNVAAGSADTDAANITQLRAVADGGIRYDDATRTIATLTGTGGTRLTNLRPAILNETSSDAVTGAQLHETNQALAALNNVSVRYDTDTAGNKTNSITLQGGNTDAPVRVRNVAAAEEATDAVNLQQLREAVAAGPVDNAEDVYRRSRAYTDARVDEVRDEAHQAAAIGLAAASLRFDDAPGKVSMGIGAGVWRGEGAFAAGLGYTNESGRMRLNATASTAGGKVGGGAGMSFTFN</sequence>
<keyword evidence="5" id="KW-1134">Transmembrane beta strand</keyword>
<dbReference type="Pfam" id="PF03895">
    <property type="entry name" value="YadA_anchor"/>
    <property type="match status" value="1"/>
</dbReference>
<feature type="signal peptide" evidence="11">
    <location>
        <begin position="1"/>
        <end position="25"/>
    </location>
</feature>
<evidence type="ECO:0000256" key="4">
    <source>
        <dbReference type="ARBA" id="ARBA00022448"/>
    </source>
</evidence>
<dbReference type="Gene3D" id="2.150.10.10">
    <property type="entry name" value="Serralysin-like metalloprotease, C-terminal"/>
    <property type="match status" value="3"/>
</dbReference>
<comment type="subcellular location">
    <subcellularLocation>
        <location evidence="2">Cell outer membrane</location>
    </subcellularLocation>
    <subcellularLocation>
        <location evidence="1">Cell surface</location>
    </subcellularLocation>
</comment>
<evidence type="ECO:0000256" key="8">
    <source>
        <dbReference type="ARBA" id="ARBA00022927"/>
    </source>
</evidence>
<keyword evidence="15" id="KW-1185">Reference proteome</keyword>
<dbReference type="EMBL" id="JAMXQS010000007">
    <property type="protein sequence ID" value="MCO6051184.1"/>
    <property type="molecule type" value="Genomic_DNA"/>
</dbReference>
<evidence type="ECO:0000256" key="3">
    <source>
        <dbReference type="ARBA" id="ARBA00005848"/>
    </source>
</evidence>
<accession>A0ABT1C8M1</accession>
<name>A0ABT1C8M1_9HYPH</name>
<organism evidence="14 15">
    <name type="scientific">Mesorhizobium liriopis</name>
    <dbReference type="NCBI Taxonomy" id="2953882"/>
    <lineage>
        <taxon>Bacteria</taxon>
        <taxon>Pseudomonadati</taxon>
        <taxon>Pseudomonadota</taxon>
        <taxon>Alphaproteobacteria</taxon>
        <taxon>Hyphomicrobiales</taxon>
        <taxon>Phyllobacteriaceae</taxon>
        <taxon>Mesorhizobium</taxon>
    </lineage>
</organism>
<feature type="domain" description="Trimeric autotransporter adhesin YadA-like stalk" evidence="13">
    <location>
        <begin position="356"/>
        <end position="379"/>
    </location>
</feature>
<dbReference type="InterPro" id="IPR011049">
    <property type="entry name" value="Serralysin-like_metalloprot_C"/>
</dbReference>
<evidence type="ECO:0000256" key="11">
    <source>
        <dbReference type="SAM" id="SignalP"/>
    </source>
</evidence>
<dbReference type="InterPro" id="IPR045584">
    <property type="entry name" value="Pilin-like"/>
</dbReference>
<keyword evidence="8" id="KW-0653">Protein transport</keyword>
<keyword evidence="7 11" id="KW-0732">Signal</keyword>
<gene>
    <name evidence="14" type="ORF">NGM99_15470</name>
</gene>
<keyword evidence="10" id="KW-0998">Cell outer membrane</keyword>
<feature type="chain" id="PRO_5045759438" evidence="11">
    <location>
        <begin position="26"/>
        <end position="482"/>
    </location>
</feature>
<evidence type="ECO:0000256" key="5">
    <source>
        <dbReference type="ARBA" id="ARBA00022452"/>
    </source>
</evidence>